<dbReference type="Proteomes" id="UP000732105">
    <property type="component" value="Unassembled WGS sequence"/>
</dbReference>
<protein>
    <recommendedName>
        <fullName evidence="6">Two component regulator three Y domain-containing protein</fullName>
    </recommendedName>
</protein>
<sequence>MLLRLKLYLLLSLAICNNLTAKNFFTNHAKYTTEHGLLTNNIYSLFQDQTGLLWIGGSNGISVYNAYQFKSFPIPNHNFIDTVQHISQINKNQLFVGTNLGVYVFDISGKDYRLIPTSEKQVKNLAFSFQIKGRYFLGGKTGIFEYLPQKQTIQKINNMSVSCGQQTPGGKIWLGTFDQGIHEVELVNDRLQNKSIFHEMEESIISIHFKADNTPLVHTQNGLWIRDNNGFRRDVGGTFSTTGINLNDDIYMTVYKKGFMYQTDDSKLPYFDEGVNSELNDYYERQFTVSLTDESGAIWLGTKESGLIKIDNKNICYSQFTTGPDISINYVNGILAIDNNVLAGLSQIGLFCVDIKKKQLTPLLTDEKVKFIEAIVRKDSMIFLGTRYHGVLSVIMRKGNTFKPEDIKHIYDDKIGLLKDSYILDLSLQNDIISIAGRQGCFSYSLKTKTFEKISDIPSYKYRRDSLGNDWNVSTKNELYYNGDKIHPNTFVSDFTFDKDNNLWLASNDGLALIKSGTQELSFFKPHQGNFTFTSLLIDPNGQIWIGSRMGIFCYHPEKNSFARYKIKGKSTNNSFNKGTITMSEEGQIMLGSNNGIIAICSMKYKLLPPPKFQVQEHINGEEGIFSVSNLSFNHQEDNAIAYRFVHPDSTWHINQHDNRIIDLSDLPPFTYELEFNAINSDGVWGESYTTSFWTENKDKPRIFIYAIVIFFVLLLVLAKFFLKNEDESHTI</sequence>
<organism evidence="4 5">
    <name type="scientific">Marinifilum caeruleilacunae</name>
    <dbReference type="NCBI Taxonomy" id="2499076"/>
    <lineage>
        <taxon>Bacteria</taxon>
        <taxon>Pseudomonadati</taxon>
        <taxon>Bacteroidota</taxon>
        <taxon>Bacteroidia</taxon>
        <taxon>Marinilabiliales</taxon>
        <taxon>Marinifilaceae</taxon>
    </lineage>
</organism>
<keyword evidence="2" id="KW-0472">Membrane</keyword>
<reference evidence="4 5" key="1">
    <citation type="submission" date="2018-12" db="EMBL/GenBank/DDBJ databases">
        <title>Marinifilum JC070 sp. nov., a marine bacterium isolated from Yongle Blue Hole in the South China Sea.</title>
        <authorList>
            <person name="Fu T."/>
        </authorList>
    </citation>
    <scope>NUCLEOTIDE SEQUENCE [LARGE SCALE GENOMIC DNA]</scope>
    <source>
        <strain evidence="4 5">JC070</strain>
    </source>
</reference>
<dbReference type="PANTHER" id="PTHR43547:SF2">
    <property type="entry name" value="HYBRID SIGNAL TRANSDUCTION HISTIDINE KINASE C"/>
    <property type="match status" value="1"/>
</dbReference>
<keyword evidence="1" id="KW-0597">Phosphoprotein</keyword>
<feature type="transmembrane region" description="Helical" evidence="2">
    <location>
        <begin position="703"/>
        <end position="723"/>
    </location>
</feature>
<dbReference type="Pfam" id="PF07494">
    <property type="entry name" value="Reg_prop"/>
    <property type="match status" value="1"/>
</dbReference>
<accession>A0ABX1WX60</accession>
<feature type="signal peptide" evidence="3">
    <location>
        <begin position="1"/>
        <end position="21"/>
    </location>
</feature>
<proteinExistence type="predicted"/>
<dbReference type="InterPro" id="IPR015943">
    <property type="entry name" value="WD40/YVTN_repeat-like_dom_sf"/>
</dbReference>
<evidence type="ECO:0000256" key="2">
    <source>
        <dbReference type="SAM" id="Phobius"/>
    </source>
</evidence>
<keyword evidence="2" id="KW-0812">Transmembrane</keyword>
<dbReference type="Gene3D" id="2.130.10.10">
    <property type="entry name" value="YVTN repeat-like/Quinoprotein amine dehydrogenase"/>
    <property type="match status" value="2"/>
</dbReference>
<evidence type="ECO:0000256" key="3">
    <source>
        <dbReference type="SAM" id="SignalP"/>
    </source>
</evidence>
<name>A0ABX1WX60_9BACT</name>
<evidence type="ECO:0008006" key="6">
    <source>
        <dbReference type="Google" id="ProtNLM"/>
    </source>
</evidence>
<evidence type="ECO:0000256" key="1">
    <source>
        <dbReference type="ARBA" id="ARBA00022553"/>
    </source>
</evidence>
<evidence type="ECO:0000313" key="4">
    <source>
        <dbReference type="EMBL" id="NOU60720.1"/>
    </source>
</evidence>
<evidence type="ECO:0000313" key="5">
    <source>
        <dbReference type="Proteomes" id="UP000732105"/>
    </source>
</evidence>
<comment type="caution">
    <text evidence="4">The sequence shown here is derived from an EMBL/GenBank/DDBJ whole genome shotgun (WGS) entry which is preliminary data.</text>
</comment>
<dbReference type="EMBL" id="RZNH01000021">
    <property type="protein sequence ID" value="NOU60720.1"/>
    <property type="molecule type" value="Genomic_DNA"/>
</dbReference>
<dbReference type="Gene3D" id="2.60.40.10">
    <property type="entry name" value="Immunoglobulins"/>
    <property type="match status" value="1"/>
</dbReference>
<dbReference type="RefSeq" id="WP_171595991.1">
    <property type="nucleotide sequence ID" value="NZ_RZNH01000021.1"/>
</dbReference>
<feature type="chain" id="PRO_5046915328" description="Two component regulator three Y domain-containing protein" evidence="3">
    <location>
        <begin position="22"/>
        <end position="732"/>
    </location>
</feature>
<gene>
    <name evidence="4" type="ORF">ELS83_12925</name>
</gene>
<keyword evidence="5" id="KW-1185">Reference proteome</keyword>
<dbReference type="InterPro" id="IPR011110">
    <property type="entry name" value="Reg_prop"/>
</dbReference>
<dbReference type="SUPFAM" id="SSF69322">
    <property type="entry name" value="Tricorn protease domain 2"/>
    <property type="match status" value="1"/>
</dbReference>
<keyword evidence="3" id="KW-0732">Signal</keyword>
<keyword evidence="2" id="KW-1133">Transmembrane helix</keyword>
<dbReference type="InterPro" id="IPR013783">
    <property type="entry name" value="Ig-like_fold"/>
</dbReference>
<dbReference type="PANTHER" id="PTHR43547">
    <property type="entry name" value="TWO-COMPONENT HISTIDINE KINASE"/>
    <property type="match status" value="1"/>
</dbReference>